<feature type="binding site" evidence="6">
    <location>
        <position position="402"/>
    </location>
    <ligand>
        <name>Ca(2+)</name>
        <dbReference type="ChEBI" id="CHEBI:29108"/>
        <label>1</label>
    </ligand>
</feature>
<sequence>MENKVRKKMYKKGKFWVVATVTTVMLTGISLSSVHADEVSSTQSSSELIEGNQTQESKITTSSAAENQVQSDVQASHSVQETSATDTVAAIEDSTQTAAVVTANNADKAEEGKSQGQVSTAAASDKTSASTSEVGQTNDKAKASKEITATTPENTVDEYGLTEQAHKIATEAGVDLSSLTQRQIEALNKVKLTSDAQTGHQMTYQEFDKIAQTLIAQDERYAIPYFNAKAIKNMKAATTRDAQTGQIADLDVWDSWPVQDAKTGEVINWNGYQLVVAMMGIPNTNDNHIYLLYNKYGDNNFDHWKNAGSIFGYNETPLTQEWSGSATVNEDGSLQLFYTKVDTSDQNSNNQRLATATVNLGFDDQDVRILSVENDKVLTPEGGDGYHYQSYQQWRSTFTGADNIAMRDPHVIEDEKGDRYLVFEASTGTENYQGEDQIYNFTNYGGSSAYNVKSLFRFLDDQDMYNRASWANAAIGILKLKGDKKTPEVDQFYTPLLSSTMVSDELERPNVVKLGDKYYLFTASRLNHGSNNDAWNKANEVVGDNVVMLGYVSDQLTNGYKPLNNSGVVLTASVPADWRTATYSYYAVPVTGSSDTLLMTAYMTNRNEVAGKGKNSTWAPSFLIQVLPDGTTKVLAEMTQQGDWIWDESSRTTDTVGTLDTAYLPGENDGYIDWNVIGGYGLKPHTPGQYQPTVPSTPNHVDDVISFEVSFDGHLVIKSVKVNNNDSAGQNGQSGNSNGSLNVSFNVSAGGNISVKSTQKSINKTKETKKAHHVSTKKKQKKGNSFFTALLALFSAFCVSIGFK</sequence>
<dbReference type="GO" id="GO:0009758">
    <property type="term" value="P:carbohydrate utilization"/>
    <property type="evidence" value="ECO:0007669"/>
    <property type="project" value="InterPro"/>
</dbReference>
<feature type="binding site" evidence="5">
    <location>
        <position position="323"/>
    </location>
    <ligand>
        <name>substrate</name>
    </ligand>
</feature>
<feature type="binding site" evidence="6">
    <location>
        <position position="650"/>
    </location>
    <ligand>
        <name>Ca(2+)</name>
        <dbReference type="ChEBI" id="CHEBI:29108"/>
        <label>1</label>
    </ligand>
</feature>
<feature type="region of interest" description="Disordered" evidence="9">
    <location>
        <begin position="756"/>
        <end position="778"/>
    </location>
</feature>
<evidence type="ECO:0000256" key="5">
    <source>
        <dbReference type="PIRSR" id="PIRSR603469-2"/>
    </source>
</evidence>
<feature type="binding site" evidence="6">
    <location>
        <position position="472"/>
    </location>
    <ligand>
        <name>Ca(2+)</name>
        <dbReference type="ChEBI" id="CHEBI:29108"/>
        <label>1</label>
    </ligand>
</feature>
<feature type="binding site" evidence="5">
    <location>
        <position position="525"/>
    </location>
    <ligand>
        <name>substrate</name>
    </ligand>
</feature>
<feature type="compositionally biased region" description="Low complexity" evidence="9">
    <location>
        <begin position="119"/>
        <end position="132"/>
    </location>
</feature>
<dbReference type="EMBL" id="AP014612">
    <property type="protein sequence ID" value="BAQ25176.1"/>
    <property type="molecule type" value="Genomic_DNA"/>
</dbReference>
<feature type="binding site" evidence="5">
    <location>
        <begin position="407"/>
        <end position="408"/>
    </location>
    <ligand>
        <name>substrate</name>
    </ligand>
</feature>
<evidence type="ECO:0000256" key="4">
    <source>
        <dbReference type="PIRSR" id="PIRSR603469-1"/>
    </source>
</evidence>
<keyword evidence="10" id="KW-1133">Transmembrane helix</keyword>
<keyword evidence="10" id="KW-0472">Membrane</keyword>
<dbReference type="KEGG" id="strg:SRT_19150"/>
<feature type="binding site" evidence="6">
    <location>
        <position position="645"/>
    </location>
    <ligand>
        <name>Ca(2+)</name>
        <dbReference type="ChEBI" id="CHEBI:29108"/>
        <label>1</label>
    </ligand>
</feature>
<dbReference type="Gene3D" id="2.115.10.20">
    <property type="entry name" value="Glycosyl hydrolase domain, family 43"/>
    <property type="match status" value="1"/>
</dbReference>
<feature type="active site" description="Nucleophile" evidence="4">
    <location>
        <position position="254"/>
    </location>
</feature>
<dbReference type="Pfam" id="PF19258">
    <property type="entry name" value="KxYKxGKxW_sig"/>
    <property type="match status" value="1"/>
</dbReference>
<feature type="binding site" evidence="5">
    <location>
        <begin position="505"/>
        <end position="507"/>
    </location>
    <ligand>
        <name>substrate</name>
    </ligand>
</feature>
<evidence type="ECO:0000256" key="10">
    <source>
        <dbReference type="SAM" id="Phobius"/>
    </source>
</evidence>
<dbReference type="NCBIfam" id="TIGR03715">
    <property type="entry name" value="KxYKxGKxW"/>
    <property type="match status" value="1"/>
</dbReference>
<keyword evidence="11" id="KW-0808">Transferase</keyword>
<keyword evidence="10" id="KW-0812">Transmembrane</keyword>
<dbReference type="InterPro" id="IPR023296">
    <property type="entry name" value="Glyco_hydro_beta-prop_sf"/>
</dbReference>
<keyword evidence="3 6" id="KW-0106">Calcium</keyword>
<evidence type="ECO:0000313" key="12">
    <source>
        <dbReference type="Proteomes" id="UP000217758"/>
    </source>
</evidence>
<evidence type="ECO:0000256" key="8">
    <source>
        <dbReference type="RuleBase" id="RU361220"/>
    </source>
</evidence>
<feature type="region of interest" description="Disordered" evidence="9">
    <location>
        <begin position="35"/>
        <end position="81"/>
    </location>
</feature>
<dbReference type="InterPro" id="IPR003469">
    <property type="entry name" value="Glyco_hydro_68"/>
</dbReference>
<evidence type="ECO:0000256" key="6">
    <source>
        <dbReference type="PIRSR" id="PIRSR603469-3"/>
    </source>
</evidence>
<feature type="binding site" evidence="6">
    <location>
        <position position="433"/>
    </location>
    <ligand>
        <name>Ca(2+)</name>
        <dbReference type="ChEBI" id="CHEBI:29108"/>
        <label>1</label>
    </ligand>
</feature>
<dbReference type="GO" id="GO:0050053">
    <property type="term" value="F:levansucrase activity"/>
    <property type="evidence" value="ECO:0007669"/>
    <property type="project" value="InterPro"/>
</dbReference>
<gene>
    <name evidence="11" type="ORF">SRT_19150</name>
</gene>
<evidence type="ECO:0000256" key="1">
    <source>
        <dbReference type="ARBA" id="ARBA00006775"/>
    </source>
</evidence>
<feature type="binding site" evidence="6">
    <location>
        <position position="299"/>
    </location>
    <ligand>
        <name>Ca(2+)</name>
        <dbReference type="ChEBI" id="CHEBI:29108"/>
        <label>1</label>
    </ligand>
</feature>
<feature type="site" description="Transition state stabilizer" evidence="7">
    <location>
        <position position="408"/>
    </location>
</feature>
<feature type="compositionally biased region" description="Basic residues" evidence="9">
    <location>
        <begin position="767"/>
        <end position="778"/>
    </location>
</feature>
<evidence type="ECO:0000256" key="9">
    <source>
        <dbReference type="SAM" id="MobiDB-lite"/>
    </source>
</evidence>
<evidence type="ECO:0000256" key="7">
    <source>
        <dbReference type="PIRSR" id="PIRSR603469-4"/>
    </source>
</evidence>
<feature type="binding site" evidence="6">
    <location>
        <position position="504"/>
    </location>
    <ligand>
        <name>Ca(2+)</name>
        <dbReference type="ChEBI" id="CHEBI:29108"/>
        <label>1</label>
    </ligand>
</feature>
<dbReference type="CDD" id="cd08997">
    <property type="entry name" value="GH68"/>
    <property type="match status" value="1"/>
</dbReference>
<dbReference type="SUPFAM" id="SSF75005">
    <property type="entry name" value="Arabinanase/levansucrase/invertase"/>
    <property type="match status" value="1"/>
</dbReference>
<keyword evidence="12" id="KW-1185">Reference proteome</keyword>
<dbReference type="Pfam" id="PF02435">
    <property type="entry name" value="Glyco_hydro_68"/>
    <property type="match status" value="1"/>
</dbReference>
<dbReference type="AlphaFoldDB" id="A0A1L7LLY7"/>
<dbReference type="InterPro" id="IPR022263">
    <property type="entry name" value="KxYKxGKxW"/>
</dbReference>
<feature type="binding site" evidence="6">
    <location>
        <position position="643"/>
    </location>
    <ligand>
        <name>Ca(2+)</name>
        <dbReference type="ChEBI" id="CHEBI:29108"/>
        <label>1</label>
    </ligand>
</feature>
<accession>A0A1L7LLY7</accession>
<keyword evidence="2" id="KW-0732">Signal</keyword>
<dbReference type="Proteomes" id="UP000217758">
    <property type="component" value="Chromosome"/>
</dbReference>
<organism evidence="11 12">
    <name type="scientific">Streptococcus troglodytae</name>
    <dbReference type="NCBI Taxonomy" id="1111760"/>
    <lineage>
        <taxon>Bacteria</taxon>
        <taxon>Bacillati</taxon>
        <taxon>Bacillota</taxon>
        <taxon>Bacilli</taxon>
        <taxon>Lactobacillales</taxon>
        <taxon>Streptococcaceae</taxon>
        <taxon>Streptococcus</taxon>
    </lineage>
</organism>
<comment type="similarity">
    <text evidence="1 8">Belongs to the glycosyl hydrolase 68 family.</text>
</comment>
<evidence type="ECO:0000256" key="3">
    <source>
        <dbReference type="ARBA" id="ARBA00022837"/>
    </source>
</evidence>
<protein>
    <submittedName>
        <fullName evidence="11">Beta-D-fructosyltransferase</fullName>
    </submittedName>
</protein>
<dbReference type="GO" id="GO:0046872">
    <property type="term" value="F:metal ion binding"/>
    <property type="evidence" value="ECO:0007669"/>
    <property type="project" value="UniProtKB-KW"/>
</dbReference>
<reference evidence="11 12" key="1">
    <citation type="journal article" date="2016" name="Microbiol. Immunol.">
        <title>Complete genome sequence of Streptococcus troglodytae TKU31 isolated from the oral cavity of a chimpanzee (Pan troglodytes).</title>
        <authorList>
            <person name="Okamoto M."/>
            <person name="Naito M."/>
            <person name="Miyanohara M."/>
            <person name="Imai S."/>
            <person name="Nomura Y."/>
            <person name="Saito W."/>
            <person name="Momoi Y."/>
            <person name="Takada K."/>
            <person name="Miyabe-Nishiwaki T."/>
            <person name="Tomonaga M."/>
            <person name="Hanada N."/>
        </authorList>
    </citation>
    <scope>NUCLEOTIDE SEQUENCE [LARGE SCALE GENOMIC DNA]</scope>
    <source>
        <strain evidence="12">TKU 31</strain>
    </source>
</reference>
<evidence type="ECO:0000313" key="11">
    <source>
        <dbReference type="EMBL" id="BAQ25176.1"/>
    </source>
</evidence>
<feature type="binding site" evidence="6">
    <location>
        <position position="470"/>
    </location>
    <ligand>
        <name>Ca(2+)</name>
        <dbReference type="ChEBI" id="CHEBI:29108"/>
        <label>1</label>
    </ligand>
</feature>
<proteinExistence type="inferred from homology"/>
<keyword evidence="6" id="KW-0479">Metal-binding</keyword>
<evidence type="ECO:0000256" key="2">
    <source>
        <dbReference type="ARBA" id="ARBA00022729"/>
    </source>
</evidence>
<comment type="cofactor">
    <cofactor evidence="6">
        <name>Ca(2+)</name>
        <dbReference type="ChEBI" id="CHEBI:29108"/>
    </cofactor>
</comment>
<feature type="active site" description="Proton donor/acceptor" evidence="4">
    <location>
        <position position="507"/>
    </location>
</feature>
<feature type="binding site" evidence="5">
    <location>
        <position position="253"/>
    </location>
    <ligand>
        <name>substrate</name>
    </ligand>
</feature>
<feature type="region of interest" description="Disordered" evidence="9">
    <location>
        <begin position="106"/>
        <end position="156"/>
    </location>
</feature>
<feature type="transmembrane region" description="Helical" evidence="10">
    <location>
        <begin position="785"/>
        <end position="803"/>
    </location>
</feature>
<name>A0A1L7LLY7_9STRE</name>